<gene>
    <name evidence="1" type="ORF">ACFPM8_06615</name>
</gene>
<organism evidence="1 2">
    <name type="scientific">Paraherbaspirillum soli</name>
    <dbReference type="NCBI Taxonomy" id="631222"/>
    <lineage>
        <taxon>Bacteria</taxon>
        <taxon>Pseudomonadati</taxon>
        <taxon>Pseudomonadota</taxon>
        <taxon>Betaproteobacteria</taxon>
        <taxon>Burkholderiales</taxon>
        <taxon>Oxalobacteraceae</taxon>
        <taxon>Paraherbaspirillum</taxon>
    </lineage>
</organism>
<reference evidence="2" key="1">
    <citation type="journal article" date="2019" name="Int. J. Syst. Evol. Microbiol.">
        <title>The Global Catalogue of Microorganisms (GCM) 10K type strain sequencing project: providing services to taxonomists for standard genome sequencing and annotation.</title>
        <authorList>
            <consortium name="The Broad Institute Genomics Platform"/>
            <consortium name="The Broad Institute Genome Sequencing Center for Infectious Disease"/>
            <person name="Wu L."/>
            <person name="Ma J."/>
        </authorList>
    </citation>
    <scope>NUCLEOTIDE SEQUENCE [LARGE SCALE GENOMIC DNA]</scope>
    <source>
        <strain evidence="2">JCM 17066</strain>
    </source>
</reference>
<sequence length="260" mass="28663">MLLLSNRPAQLVIEADQVSAQLVARGNLSADVVVPVAKEHDAIGRYEHIAQAVGDAIMQLSSQAPHALRTLNLIVGDSFVFYDVLEIDARRLSAPELNRMASLGMADTLGLDASELLIRCSVQKGGMSAVICGIPVVLVDAIKRAVGDAGCRLNRLEPAFVEFLNRHRLQLKQRHALIARLQNHSLMLGLLQDGNWKAFSAERLSKIVWTELRDNCEAFCSRICVPDQQLLPILFDADTVEIPVEASERWHPLPLTSEFS</sequence>
<comment type="caution">
    <text evidence="1">The sequence shown here is derived from an EMBL/GenBank/DDBJ whole genome shotgun (WGS) entry which is preliminary data.</text>
</comment>
<proteinExistence type="predicted"/>
<name>A0ABW0M9M0_9BURK</name>
<dbReference type="Proteomes" id="UP001596045">
    <property type="component" value="Unassembled WGS sequence"/>
</dbReference>
<dbReference type="RefSeq" id="WP_378996286.1">
    <property type="nucleotide sequence ID" value="NZ_JBHSMT010000012.1"/>
</dbReference>
<protein>
    <submittedName>
        <fullName evidence="1">Uncharacterized protein</fullName>
    </submittedName>
</protein>
<accession>A0ABW0M9M0</accession>
<dbReference type="EMBL" id="JBHSMT010000012">
    <property type="protein sequence ID" value="MFC5473631.1"/>
    <property type="molecule type" value="Genomic_DNA"/>
</dbReference>
<evidence type="ECO:0000313" key="2">
    <source>
        <dbReference type="Proteomes" id="UP001596045"/>
    </source>
</evidence>
<evidence type="ECO:0000313" key="1">
    <source>
        <dbReference type="EMBL" id="MFC5473631.1"/>
    </source>
</evidence>
<keyword evidence="2" id="KW-1185">Reference proteome</keyword>